<dbReference type="SUPFAM" id="SSF56672">
    <property type="entry name" value="DNA/RNA polymerases"/>
    <property type="match status" value="1"/>
</dbReference>
<reference evidence="1 2" key="1">
    <citation type="journal article" date="2012" name="Nat. Biotechnol.">
        <title>Draft genome sequence of pigeonpea (Cajanus cajan), an orphan legume crop of resource-poor farmers.</title>
        <authorList>
            <person name="Varshney R.K."/>
            <person name="Chen W."/>
            <person name="Li Y."/>
            <person name="Bharti A.K."/>
            <person name="Saxena R.K."/>
            <person name="Schlueter J.A."/>
            <person name="Donoghue M.T."/>
            <person name="Azam S."/>
            <person name="Fan G."/>
            <person name="Whaley A.M."/>
            <person name="Farmer A.D."/>
            <person name="Sheridan J."/>
            <person name="Iwata A."/>
            <person name="Tuteja R."/>
            <person name="Penmetsa R.V."/>
            <person name="Wu W."/>
            <person name="Upadhyaya H.D."/>
            <person name="Yang S.P."/>
            <person name="Shah T."/>
            <person name="Saxena K.B."/>
            <person name="Michael T."/>
            <person name="McCombie W.R."/>
            <person name="Yang B."/>
            <person name="Zhang G."/>
            <person name="Yang H."/>
            <person name="Wang J."/>
            <person name="Spillane C."/>
            <person name="Cook D.R."/>
            <person name="May G.D."/>
            <person name="Xu X."/>
            <person name="Jackson S.A."/>
        </authorList>
    </citation>
    <scope>NUCLEOTIDE SEQUENCE [LARGE SCALE GENOMIC DNA]</scope>
    <source>
        <strain evidence="2">cv. Asha</strain>
    </source>
</reference>
<organism evidence="1 2">
    <name type="scientific">Cajanus cajan</name>
    <name type="common">Pigeon pea</name>
    <name type="synonym">Cajanus indicus</name>
    <dbReference type="NCBI Taxonomy" id="3821"/>
    <lineage>
        <taxon>Eukaryota</taxon>
        <taxon>Viridiplantae</taxon>
        <taxon>Streptophyta</taxon>
        <taxon>Embryophyta</taxon>
        <taxon>Tracheophyta</taxon>
        <taxon>Spermatophyta</taxon>
        <taxon>Magnoliopsida</taxon>
        <taxon>eudicotyledons</taxon>
        <taxon>Gunneridae</taxon>
        <taxon>Pentapetalae</taxon>
        <taxon>rosids</taxon>
        <taxon>fabids</taxon>
        <taxon>Fabales</taxon>
        <taxon>Fabaceae</taxon>
        <taxon>Papilionoideae</taxon>
        <taxon>50 kb inversion clade</taxon>
        <taxon>NPAAA clade</taxon>
        <taxon>indigoferoid/millettioid clade</taxon>
        <taxon>Phaseoleae</taxon>
        <taxon>Cajanus</taxon>
    </lineage>
</organism>
<dbReference type="Proteomes" id="UP000075243">
    <property type="component" value="Chromosome 2"/>
</dbReference>
<proteinExistence type="predicted"/>
<keyword evidence="2" id="KW-1185">Reference proteome</keyword>
<dbReference type="AlphaFoldDB" id="A0A151U3B3"/>
<dbReference type="EMBL" id="CM003604">
    <property type="protein sequence ID" value="KYP73776.1"/>
    <property type="molecule type" value="Genomic_DNA"/>
</dbReference>
<evidence type="ECO:0000313" key="1">
    <source>
        <dbReference type="EMBL" id="KYP73776.1"/>
    </source>
</evidence>
<dbReference type="InterPro" id="IPR043502">
    <property type="entry name" value="DNA/RNA_pol_sf"/>
</dbReference>
<gene>
    <name evidence="1" type="ORF">KK1_006428</name>
</gene>
<dbReference type="Gramene" id="C.cajan_06255.t">
    <property type="protein sequence ID" value="C.cajan_06255.t"/>
    <property type="gene ID" value="C.cajan_06255"/>
</dbReference>
<sequence length="50" mass="5781">MLYEGIIKSSTSPFSSSVPLVKKNASFTFQSTMNNLLRPYLRKFVLYFDL</sequence>
<name>A0A151U3B3_CAJCA</name>
<evidence type="ECO:0000313" key="2">
    <source>
        <dbReference type="Proteomes" id="UP000075243"/>
    </source>
</evidence>
<protein>
    <submittedName>
        <fullName evidence="1">Uncharacterized protein</fullName>
    </submittedName>
</protein>
<accession>A0A151U3B3</accession>